<name>A0A6P7JNM4_9TELE</name>
<dbReference type="InterPro" id="IPR031887">
    <property type="entry name" value="SDCCAG8"/>
</dbReference>
<dbReference type="AlphaFoldDB" id="A0A6P7JNM4"/>
<dbReference type="PANTHER" id="PTHR34343">
    <property type="entry name" value="SEROLOGICALLY DEFINED COLON CANCER ANTIGEN 8"/>
    <property type="match status" value="1"/>
</dbReference>
<dbReference type="GO" id="GO:0005814">
    <property type="term" value="C:centriole"/>
    <property type="evidence" value="ECO:0007669"/>
    <property type="project" value="TreeGrafter"/>
</dbReference>
<evidence type="ECO:0000256" key="1">
    <source>
        <dbReference type="SAM" id="Coils"/>
    </source>
</evidence>
<accession>A0A6P7JNM4</accession>
<evidence type="ECO:0000256" key="2">
    <source>
        <dbReference type="SAM" id="MobiDB-lite"/>
    </source>
</evidence>
<sequence length="860" mass="98389">MKRLDSDEEEAEQLDAMQKELRQRANQSIQQLSSALEQLNPDEEEKEEEEAVRASDGSFFTNITEEDKTAWSQKTQSEAVNQLKSLLLKQCREMPSPLSPSEKPSQSKSVQHQVRSTVPAFQDLVPMIYNQSEYIQHLEAEVKFCKEELQEMKQRVRVVVVENEKLHSELKIKAVDESLKDYTIQNSMVNQSMANTHSITDHSVLQRAEHSTWKNELEQLKGIYKAQIESFEAQVISLKKDLAVSQRELEEVKNRLRLKEKQAEDALKADGAPRVAGLCLKCAQHDAVLAGTHANQHVQAIDRLTKERDELLVALRTVRASQREAQQREWSACLQVKQAVEMAEEANLHKTKVEVQFKQLSREMVQQREQLDREANALQERMNEARKEGQAEACKQKEQLAHTVSSLSQRVAELEGQLDRAHRDKSSLTNQLEDTFRKLTSQEQDNTQVCVDLRYQLSQAKLKKEEAERELRDFNAKTSRQMEKAAQEVERLSSELVGCRQHLEAVQKDGSQWQAEALSLAEQLANAQRQLHLTRQDRESAERAHEEEIASVTLSAQEQARELTVRLQQTEAQHLLRVGELDGLLSSQNSLIRKLKEECCNLGTKLEDLTQHSRSELEQLGLEKQHLEETVRSLRARSSDMEEQCVQHGRMHQRMKDRGSRRLVNGTNGRGGPRKKEQACCYRGRTASLGRGLLHLGSCHTHTHTHLHAHTHTLCQPPPPPPPNTQCAAMPQKQKDAPHKTFHLQIKLAEAGQKKTGQLSFVSSVSAQMRQMCLRQMEVCMCDLRDTEKKGMIKERGCGDKDKEEGPVRGAAFTHLHISLCFIFMFHRLLILTSLLSPHCSTFSQMHFTHYIYSFLFTHF</sequence>
<dbReference type="GO" id="GO:0005813">
    <property type="term" value="C:centrosome"/>
    <property type="evidence" value="ECO:0007669"/>
    <property type="project" value="InterPro"/>
</dbReference>
<dbReference type="Pfam" id="PF15964">
    <property type="entry name" value="CCCAP"/>
    <property type="match status" value="1"/>
</dbReference>
<feature type="compositionally biased region" description="Polar residues" evidence="2">
    <location>
        <begin position="102"/>
        <end position="113"/>
    </location>
</feature>
<evidence type="ECO:0000313" key="3">
    <source>
        <dbReference type="Proteomes" id="UP000515145"/>
    </source>
</evidence>
<dbReference type="GO" id="GO:0030010">
    <property type="term" value="P:establishment of cell polarity"/>
    <property type="evidence" value="ECO:0007669"/>
    <property type="project" value="TreeGrafter"/>
</dbReference>
<feature type="coiled-coil region" evidence="1">
    <location>
        <begin position="214"/>
        <end position="269"/>
    </location>
</feature>
<dbReference type="RefSeq" id="XP_028278398.1">
    <property type="nucleotide sequence ID" value="XM_028422597.1"/>
</dbReference>
<reference evidence="4" key="1">
    <citation type="submission" date="2025-08" db="UniProtKB">
        <authorList>
            <consortium name="RefSeq"/>
        </authorList>
    </citation>
    <scope>IDENTIFICATION</scope>
</reference>
<dbReference type="GO" id="GO:0007098">
    <property type="term" value="P:centrosome cycle"/>
    <property type="evidence" value="ECO:0007669"/>
    <property type="project" value="InterPro"/>
</dbReference>
<feature type="region of interest" description="Disordered" evidence="2">
    <location>
        <begin position="635"/>
        <end position="677"/>
    </location>
</feature>
<feature type="compositionally biased region" description="Acidic residues" evidence="2">
    <location>
        <begin position="40"/>
        <end position="50"/>
    </location>
</feature>
<dbReference type="GO" id="GO:0001764">
    <property type="term" value="P:neuron migration"/>
    <property type="evidence" value="ECO:0007669"/>
    <property type="project" value="TreeGrafter"/>
</dbReference>
<dbReference type="PANTHER" id="PTHR34343:SF1">
    <property type="entry name" value="SEROLOGICALLY DEFINED COLON CANCER ANTIGEN 8"/>
    <property type="match status" value="1"/>
</dbReference>
<evidence type="ECO:0000313" key="4">
    <source>
        <dbReference type="RefSeq" id="XP_028278398.1"/>
    </source>
</evidence>
<feature type="region of interest" description="Disordered" evidence="2">
    <location>
        <begin position="20"/>
        <end position="59"/>
    </location>
</feature>
<dbReference type="Proteomes" id="UP000515145">
    <property type="component" value="Chromosome 15"/>
</dbReference>
<organism evidence="3 4">
    <name type="scientific">Parambassis ranga</name>
    <name type="common">Indian glassy fish</name>
    <dbReference type="NCBI Taxonomy" id="210632"/>
    <lineage>
        <taxon>Eukaryota</taxon>
        <taxon>Metazoa</taxon>
        <taxon>Chordata</taxon>
        <taxon>Craniata</taxon>
        <taxon>Vertebrata</taxon>
        <taxon>Euteleostomi</taxon>
        <taxon>Actinopterygii</taxon>
        <taxon>Neopterygii</taxon>
        <taxon>Teleostei</taxon>
        <taxon>Neoteleostei</taxon>
        <taxon>Acanthomorphata</taxon>
        <taxon>Ovalentaria</taxon>
        <taxon>Ambassidae</taxon>
        <taxon>Parambassis</taxon>
    </lineage>
</organism>
<gene>
    <name evidence="4" type="primary">LOC114446808</name>
</gene>
<keyword evidence="1" id="KW-0175">Coiled coil</keyword>
<proteinExistence type="predicted"/>
<keyword evidence="3" id="KW-1185">Reference proteome</keyword>
<dbReference type="FunCoup" id="A0A6P7JNM4">
    <property type="interactions" value="103"/>
</dbReference>
<dbReference type="OrthoDB" id="10252347at2759"/>
<protein>
    <submittedName>
        <fullName evidence="4">Serologically defined colon cancer antigen 8 homolog isoform X1</fullName>
    </submittedName>
</protein>
<dbReference type="GeneID" id="114446808"/>
<feature type="coiled-coil region" evidence="1">
    <location>
        <begin position="350"/>
        <end position="573"/>
    </location>
</feature>
<dbReference type="InParanoid" id="A0A6P7JNM4"/>
<dbReference type="GO" id="GO:0035148">
    <property type="term" value="P:tube formation"/>
    <property type="evidence" value="ECO:0007669"/>
    <property type="project" value="TreeGrafter"/>
</dbReference>
<feature type="region of interest" description="Disordered" evidence="2">
    <location>
        <begin position="94"/>
        <end position="113"/>
    </location>
</feature>
<feature type="compositionally biased region" description="Polar residues" evidence="2">
    <location>
        <begin position="24"/>
        <end position="37"/>
    </location>
</feature>